<evidence type="ECO:0000256" key="7">
    <source>
        <dbReference type="SAM" id="Phobius"/>
    </source>
</evidence>
<reference evidence="10" key="2">
    <citation type="submission" date="2020-02" db="EMBL/GenBank/DDBJ databases">
        <authorList>
            <person name="Gilchrist C.L.M."/>
            <person name="Chooi Y.-H."/>
        </authorList>
    </citation>
    <scope>NUCLEOTIDE SEQUENCE</scope>
    <source>
        <strain evidence="10">MST-FP2251</strain>
    </source>
</reference>
<proteinExistence type="predicted"/>
<dbReference type="InterPro" id="IPR003593">
    <property type="entry name" value="AAA+_ATPase"/>
</dbReference>
<accession>A0AAD4CGI6</accession>
<dbReference type="CDD" id="cd18578">
    <property type="entry name" value="ABC_6TM_Pgp_ABCB1_D2_like"/>
    <property type="match status" value="1"/>
</dbReference>
<feature type="transmembrane region" description="Helical" evidence="7">
    <location>
        <begin position="66"/>
        <end position="89"/>
    </location>
</feature>
<dbReference type="InterPro" id="IPR039421">
    <property type="entry name" value="Type_1_exporter"/>
</dbReference>
<dbReference type="SMART" id="SM00382">
    <property type="entry name" value="AAA"/>
    <property type="match status" value="2"/>
</dbReference>
<dbReference type="Pfam" id="PF00664">
    <property type="entry name" value="ABC_membrane"/>
    <property type="match status" value="2"/>
</dbReference>
<evidence type="ECO:0000256" key="4">
    <source>
        <dbReference type="ARBA" id="ARBA00022840"/>
    </source>
</evidence>
<name>A0AAD4CGI6_ASPNN</name>
<dbReference type="SUPFAM" id="SSF52540">
    <property type="entry name" value="P-loop containing nucleoside triphosphate hydrolases"/>
    <property type="match status" value="2"/>
</dbReference>
<comment type="subcellular location">
    <subcellularLocation>
        <location evidence="1">Membrane</location>
        <topology evidence="1">Multi-pass membrane protein</topology>
    </subcellularLocation>
</comment>
<dbReference type="FunFam" id="3.40.50.300:FF:001471">
    <property type="entry name" value="P-loop containing nucleoside triphosphate hydrolase protein"/>
    <property type="match status" value="1"/>
</dbReference>
<feature type="domain" description="ABC transmembrane type-1" evidence="9">
    <location>
        <begin position="17"/>
        <end position="308"/>
    </location>
</feature>
<dbReference type="InterPro" id="IPR027417">
    <property type="entry name" value="P-loop_NTPase"/>
</dbReference>
<sequence>MPLFAFTTKRHCPTLSFAVLFALIAGLASAAFSILLGDMFNSFTLYGGEHISDKDLIREISKTCGWVAGLGIATWGFMGLYFTTFVVFGESQMATARCRLFEGLLGKEQEWFETQKDGHKAFLSNIQANLHELQMATSQPLGMVIHYSFRTIASLGLAFYTSWNLSLVTLAGIPIFSAIISLLGSRMKPSVESQKAHLSTASKIVNSATTAIDTVKCFNGQGVELDNFVTKIQDAASQYIKHACLNSLQISVVRVMMFGMFVQGFWYGSALVKSGDCSAGEVLRTFWACLTAAQSIELIMPQVILLHNGALASSTLVGIVNAQVENRITPEMRGNSYPHYCEGEIEVSDLSFAYSSQPDKVHLGSVNLFFPAGETTFVIGKSGSGKSTLGQLLARFYLPTSGKIFIDKNPIHMLNVNWIRNNITLVEQRSVLFNESILANIAFGRRGHNQTLSHDVQECIDMAMLQTTIDGLPNGIHTSVGQGGNFLSGGQKQRVAIARARLRDTPILILDEPTSALDGTNRAEVMKAIRKWRKGKTTIIITHDMSQILDQDFVYILEQGTVVQAGYRNELEHVPENEQFFSSHGKVSSPIDTQDDFFDLSYYLDKSENPNDDDSSTYSLQSHQNEQSWLSLDYSNEAEPRNNRKHSCVKQVETSSPTWSAHFPYSGQGIGDTRVSGNHQVEIPMETIHVLHKKGVKSKSGLALTDYQPSTPHTLHNARVIRRRRLGRFKKRPRISRERYATSLRQIMSTIIPNLTGAQRLQLLLGCFCTLAHASATPVFSYCLAQLQQTFYNERLSASKWALVVLGVALCDGLVSYFMHYCLEVCGQTWVDCLRKQAFERVLDQPRQWFEKDENSPSQITSCLGQDAEEMRNLVSRFGGFILLAVAISVMAILWSLAVCWKLTLVALACGPVLYTITRGFESTTGLWERRCNEAGAIASEIFIETFAEIRTVRTLTLEPLFHKKYLQAASKCTEAGLIKALYTGFLFGLVESIVMFISALIFYYGTVLVSSLEFSVGDILTVFSLLLFSIGYASTVLSWIPQISTSRDMGSRMLRLAKLPEKSSHEYLGTMGVAKVAPVEITALDFRYPSRPNVSVLKDVSISISEGSCTAIVGRSGSGKSTIASLLVGLYETPPPQNRNAAISLGGVDIRQLHIPTLRSRVAIVSQQPTIFPGTIHANISYGLDEQSPLYTLQNVRAAAKAAGIDDFISSLSQGYWTVIGDGAVGLSGGQAQRLVIARALARRPQVLILDEATSSLDPTSADLIRQTVRDLVAAGVGLTVIVITHARAMMEIADHIVVLEQGFVVETGSYKELYKRAGGKLQALLEDEEANKAAD</sequence>
<dbReference type="GO" id="GO:0090374">
    <property type="term" value="P:oligopeptide export from mitochondrion"/>
    <property type="evidence" value="ECO:0007669"/>
    <property type="project" value="TreeGrafter"/>
</dbReference>
<protein>
    <recommendedName>
        <fullName evidence="12">ABC a-pheromone efflux pump AtrD</fullName>
    </recommendedName>
</protein>
<comment type="caution">
    <text evidence="10">The sequence shown here is derived from an EMBL/GenBank/DDBJ whole genome shotgun (WGS) entry which is preliminary data.</text>
</comment>
<evidence type="ECO:0000259" key="8">
    <source>
        <dbReference type="PROSITE" id="PS50893"/>
    </source>
</evidence>
<dbReference type="Gene3D" id="1.20.1560.10">
    <property type="entry name" value="ABC transporter type 1, transmembrane domain"/>
    <property type="match status" value="2"/>
</dbReference>
<evidence type="ECO:0000259" key="9">
    <source>
        <dbReference type="PROSITE" id="PS50929"/>
    </source>
</evidence>
<keyword evidence="2 7" id="KW-0812">Transmembrane</keyword>
<reference evidence="10" key="1">
    <citation type="journal article" date="2019" name="Beilstein J. Org. Chem.">
        <title>Nanangenines: drimane sesquiterpenoids as the dominant metabolite cohort of a novel Australian fungus, Aspergillus nanangensis.</title>
        <authorList>
            <person name="Lacey H.J."/>
            <person name="Gilchrist C.L.M."/>
            <person name="Crombie A."/>
            <person name="Kalaitzis J.A."/>
            <person name="Vuong D."/>
            <person name="Rutledge P.J."/>
            <person name="Turner P."/>
            <person name="Pitt J.I."/>
            <person name="Lacey E."/>
            <person name="Chooi Y.H."/>
            <person name="Piggott A.M."/>
        </authorList>
    </citation>
    <scope>NUCLEOTIDE SEQUENCE</scope>
    <source>
        <strain evidence="10">MST-FP2251</strain>
    </source>
</reference>
<dbReference type="InterPro" id="IPR011527">
    <property type="entry name" value="ABC1_TM_dom"/>
</dbReference>
<feature type="domain" description="ABC transmembrane type-1" evidence="9">
    <location>
        <begin position="764"/>
        <end position="1046"/>
    </location>
</feature>
<dbReference type="InterPro" id="IPR017871">
    <property type="entry name" value="ABC_transporter-like_CS"/>
</dbReference>
<dbReference type="PROSITE" id="PS00211">
    <property type="entry name" value="ABC_TRANSPORTER_1"/>
    <property type="match status" value="1"/>
</dbReference>
<evidence type="ECO:0000256" key="1">
    <source>
        <dbReference type="ARBA" id="ARBA00004141"/>
    </source>
</evidence>
<evidence type="ECO:0008006" key="12">
    <source>
        <dbReference type="Google" id="ProtNLM"/>
    </source>
</evidence>
<feature type="transmembrane region" description="Helical" evidence="7">
    <location>
        <begin position="981"/>
        <end position="1005"/>
    </location>
</feature>
<dbReference type="FunFam" id="3.40.50.300:FF:003218">
    <property type="entry name" value="ABC a-pheromone efflux pump AtrD"/>
    <property type="match status" value="1"/>
</dbReference>
<evidence type="ECO:0000256" key="6">
    <source>
        <dbReference type="ARBA" id="ARBA00023136"/>
    </source>
</evidence>
<feature type="domain" description="ABC transporter" evidence="8">
    <location>
        <begin position="345"/>
        <end position="584"/>
    </location>
</feature>
<keyword evidence="11" id="KW-1185">Reference proteome</keyword>
<dbReference type="GO" id="GO:0016887">
    <property type="term" value="F:ATP hydrolysis activity"/>
    <property type="evidence" value="ECO:0007669"/>
    <property type="project" value="InterPro"/>
</dbReference>
<dbReference type="Gene3D" id="3.40.50.300">
    <property type="entry name" value="P-loop containing nucleotide triphosphate hydrolases"/>
    <property type="match status" value="2"/>
</dbReference>
<feature type="domain" description="ABC transporter" evidence="8">
    <location>
        <begin position="1080"/>
        <end position="1328"/>
    </location>
</feature>
<dbReference type="PANTHER" id="PTHR43394:SF15">
    <property type="entry name" value="ALPHA-FACTOR-TRANSPORTING ATPASE"/>
    <property type="match status" value="1"/>
</dbReference>
<dbReference type="PROSITE" id="PS50893">
    <property type="entry name" value="ABC_TRANSPORTER_2"/>
    <property type="match status" value="2"/>
</dbReference>
<keyword evidence="4" id="KW-0067">ATP-binding</keyword>
<evidence type="ECO:0000313" key="10">
    <source>
        <dbReference type="EMBL" id="KAF9885833.1"/>
    </source>
</evidence>
<feature type="transmembrane region" description="Helical" evidence="7">
    <location>
        <begin position="166"/>
        <end position="185"/>
    </location>
</feature>
<dbReference type="PROSITE" id="PS50929">
    <property type="entry name" value="ABC_TM1F"/>
    <property type="match status" value="2"/>
</dbReference>
<dbReference type="EMBL" id="VCAU01000088">
    <property type="protein sequence ID" value="KAF9885833.1"/>
    <property type="molecule type" value="Genomic_DNA"/>
</dbReference>
<keyword evidence="3" id="KW-0547">Nucleotide-binding</keyword>
<keyword evidence="6 7" id="KW-0472">Membrane</keyword>
<keyword evidence="5 7" id="KW-1133">Transmembrane helix</keyword>
<dbReference type="Proteomes" id="UP001194746">
    <property type="component" value="Unassembled WGS sequence"/>
</dbReference>
<evidence type="ECO:0000256" key="3">
    <source>
        <dbReference type="ARBA" id="ARBA00022741"/>
    </source>
</evidence>
<dbReference type="CDD" id="cd18577">
    <property type="entry name" value="ABC_6TM_Pgp_ABCB1_D1_like"/>
    <property type="match status" value="1"/>
</dbReference>
<gene>
    <name evidence="10" type="ORF">FE257_012305</name>
</gene>
<dbReference type="GO" id="GO:0005524">
    <property type="term" value="F:ATP binding"/>
    <property type="evidence" value="ECO:0007669"/>
    <property type="project" value="UniProtKB-KW"/>
</dbReference>
<dbReference type="PANTHER" id="PTHR43394">
    <property type="entry name" value="ATP-DEPENDENT PERMEASE MDL1, MITOCHONDRIAL"/>
    <property type="match status" value="1"/>
</dbReference>
<dbReference type="Pfam" id="PF00005">
    <property type="entry name" value="ABC_tran"/>
    <property type="match status" value="2"/>
</dbReference>
<dbReference type="GO" id="GO:0005743">
    <property type="term" value="C:mitochondrial inner membrane"/>
    <property type="evidence" value="ECO:0007669"/>
    <property type="project" value="TreeGrafter"/>
</dbReference>
<organism evidence="10 11">
    <name type="scientific">Aspergillus nanangensis</name>
    <dbReference type="NCBI Taxonomy" id="2582783"/>
    <lineage>
        <taxon>Eukaryota</taxon>
        <taxon>Fungi</taxon>
        <taxon>Dikarya</taxon>
        <taxon>Ascomycota</taxon>
        <taxon>Pezizomycotina</taxon>
        <taxon>Eurotiomycetes</taxon>
        <taxon>Eurotiomycetidae</taxon>
        <taxon>Eurotiales</taxon>
        <taxon>Aspergillaceae</taxon>
        <taxon>Aspergillus</taxon>
        <taxon>Aspergillus subgen. Circumdati</taxon>
    </lineage>
</organism>
<feature type="transmembrane region" description="Helical" evidence="7">
    <location>
        <begin position="878"/>
        <end position="897"/>
    </location>
</feature>
<dbReference type="InterPro" id="IPR036640">
    <property type="entry name" value="ABC1_TM_sf"/>
</dbReference>
<evidence type="ECO:0000313" key="11">
    <source>
        <dbReference type="Proteomes" id="UP001194746"/>
    </source>
</evidence>
<evidence type="ECO:0000256" key="5">
    <source>
        <dbReference type="ARBA" id="ARBA00022989"/>
    </source>
</evidence>
<dbReference type="SUPFAM" id="SSF90123">
    <property type="entry name" value="ABC transporter transmembrane region"/>
    <property type="match status" value="2"/>
</dbReference>
<dbReference type="InterPro" id="IPR003439">
    <property type="entry name" value="ABC_transporter-like_ATP-bd"/>
</dbReference>
<dbReference type="GO" id="GO:0015421">
    <property type="term" value="F:ABC-type oligopeptide transporter activity"/>
    <property type="evidence" value="ECO:0007669"/>
    <property type="project" value="TreeGrafter"/>
</dbReference>
<feature type="transmembrane region" description="Helical" evidence="7">
    <location>
        <begin position="1020"/>
        <end position="1041"/>
    </location>
</feature>
<evidence type="ECO:0000256" key="2">
    <source>
        <dbReference type="ARBA" id="ARBA00022692"/>
    </source>
</evidence>